<keyword evidence="1" id="KW-0812">Transmembrane</keyword>
<evidence type="ECO:0000256" key="1">
    <source>
        <dbReference type="SAM" id="Phobius"/>
    </source>
</evidence>
<dbReference type="Proteomes" id="UP000729290">
    <property type="component" value="Unassembled WGS sequence"/>
</dbReference>
<name>A0ABS2G9Q3_9FIRM</name>
<dbReference type="EMBL" id="JACSNV010000006">
    <property type="protein sequence ID" value="MBM6877607.1"/>
    <property type="molecule type" value="Genomic_DNA"/>
</dbReference>
<accession>A0ABS2G9Q3</accession>
<feature type="transmembrane region" description="Helical" evidence="1">
    <location>
        <begin position="46"/>
        <end position="66"/>
    </location>
</feature>
<keyword evidence="1" id="KW-1133">Transmembrane helix</keyword>
<sequence>MKKLLALLNGYVLECEWKDLALMKTCICAFGVMLGLSLPREKKKPALAVSGVLFVASTALLAVRFLKEFCPCCAAETEEETADGEDEEGFIMRIVEEE</sequence>
<protein>
    <submittedName>
        <fullName evidence="2">Permease of phosphate ABC transporter</fullName>
    </submittedName>
</protein>
<reference evidence="2 3" key="1">
    <citation type="journal article" date="2021" name="Sci. Rep.">
        <title>The distribution of antibiotic resistance genes in chicken gut microbiota commensals.</title>
        <authorList>
            <person name="Juricova H."/>
            <person name="Matiasovicova J."/>
            <person name="Kubasova T."/>
            <person name="Cejkova D."/>
            <person name="Rychlik I."/>
        </authorList>
    </citation>
    <scope>NUCLEOTIDE SEQUENCE [LARGE SCALE GENOMIC DNA]</scope>
    <source>
        <strain evidence="2 3">An431b</strain>
    </source>
</reference>
<organism evidence="2 3">
    <name type="scientific">Anaerotignum lactatifermentans</name>
    <dbReference type="NCBI Taxonomy" id="160404"/>
    <lineage>
        <taxon>Bacteria</taxon>
        <taxon>Bacillati</taxon>
        <taxon>Bacillota</taxon>
        <taxon>Clostridia</taxon>
        <taxon>Lachnospirales</taxon>
        <taxon>Anaerotignaceae</taxon>
        <taxon>Anaerotignum</taxon>
    </lineage>
</organism>
<gene>
    <name evidence="2" type="ORF">H9X83_05475</name>
</gene>
<dbReference type="RefSeq" id="WP_205132577.1">
    <property type="nucleotide sequence ID" value="NZ_JACSNT010000002.1"/>
</dbReference>
<comment type="caution">
    <text evidence="2">The sequence shown here is derived from an EMBL/GenBank/DDBJ whole genome shotgun (WGS) entry which is preliminary data.</text>
</comment>
<proteinExistence type="predicted"/>
<keyword evidence="1" id="KW-0472">Membrane</keyword>
<keyword evidence="3" id="KW-1185">Reference proteome</keyword>
<evidence type="ECO:0000313" key="3">
    <source>
        <dbReference type="Proteomes" id="UP000729290"/>
    </source>
</evidence>
<feature type="transmembrane region" description="Helical" evidence="1">
    <location>
        <begin position="20"/>
        <end position="39"/>
    </location>
</feature>
<evidence type="ECO:0000313" key="2">
    <source>
        <dbReference type="EMBL" id="MBM6877607.1"/>
    </source>
</evidence>